<dbReference type="OrthoDB" id="5497329at2"/>
<proteinExistence type="predicted"/>
<dbReference type="GO" id="GO:0003676">
    <property type="term" value="F:nucleic acid binding"/>
    <property type="evidence" value="ECO:0007669"/>
    <property type="project" value="InterPro"/>
</dbReference>
<comment type="caution">
    <text evidence="2">The sequence shown here is derived from an EMBL/GenBank/DDBJ whole genome shotgun (WGS) entry which is preliminary data.</text>
</comment>
<dbReference type="InterPro" id="IPR036397">
    <property type="entry name" value="RNaseH_sf"/>
</dbReference>
<dbReference type="InterPro" id="IPR013520">
    <property type="entry name" value="Ribonucl_H"/>
</dbReference>
<name>A0A2S9KBK3_9BURK</name>
<evidence type="ECO:0000313" key="2">
    <source>
        <dbReference type="EMBL" id="PRD67755.1"/>
    </source>
</evidence>
<dbReference type="SUPFAM" id="SSF53098">
    <property type="entry name" value="Ribonuclease H-like"/>
    <property type="match status" value="1"/>
</dbReference>
<dbReference type="InterPro" id="IPR012337">
    <property type="entry name" value="RNaseH-like_sf"/>
</dbReference>
<dbReference type="Proteomes" id="UP000238326">
    <property type="component" value="Unassembled WGS sequence"/>
</dbReference>
<reference evidence="2 3" key="1">
    <citation type="submission" date="2018-03" db="EMBL/GenBank/DDBJ databases">
        <title>Comparative genomics illustrates the genes involved in a hyperalkaliphilic mechanisms of Serpentinomonas isolated from highly-alkaline calcium-rich serpentinized springs.</title>
        <authorList>
            <person name="Suzuki S."/>
            <person name="Ishii S."/>
            <person name="Walworth N."/>
            <person name="Bird L."/>
            <person name="Kuenen J.G."/>
            <person name="Nealson K.H."/>
        </authorList>
    </citation>
    <scope>NUCLEOTIDE SEQUENCE [LARGE SCALE GENOMIC DNA]</scope>
    <source>
        <strain evidence="2 3">83</strain>
    </source>
</reference>
<organism evidence="2 3">
    <name type="scientific">Malikia spinosa</name>
    <dbReference type="NCBI Taxonomy" id="86180"/>
    <lineage>
        <taxon>Bacteria</taxon>
        <taxon>Pseudomonadati</taxon>
        <taxon>Pseudomonadota</taxon>
        <taxon>Betaproteobacteria</taxon>
        <taxon>Burkholderiales</taxon>
        <taxon>Comamonadaceae</taxon>
        <taxon>Malikia</taxon>
    </lineage>
</organism>
<dbReference type="RefSeq" id="WP_105730691.1">
    <property type="nucleotide sequence ID" value="NZ_JAVBYE010000014.1"/>
</dbReference>
<keyword evidence="3" id="KW-1185">Reference proteome</keyword>
<dbReference type="Gene3D" id="3.30.420.10">
    <property type="entry name" value="Ribonuclease H-like superfamily/Ribonuclease H"/>
    <property type="match status" value="1"/>
</dbReference>
<accession>A0A2S9KBK3</accession>
<dbReference type="SMART" id="SM00479">
    <property type="entry name" value="EXOIII"/>
    <property type="match status" value="1"/>
</dbReference>
<gene>
    <name evidence="2" type="ORF">C6P61_14740</name>
</gene>
<dbReference type="CDD" id="cd06127">
    <property type="entry name" value="DEDDh"/>
    <property type="match status" value="1"/>
</dbReference>
<dbReference type="GO" id="GO:0006259">
    <property type="term" value="P:DNA metabolic process"/>
    <property type="evidence" value="ECO:0007669"/>
    <property type="project" value="UniProtKB-ARBA"/>
</dbReference>
<dbReference type="GO" id="GO:0004527">
    <property type="term" value="F:exonuclease activity"/>
    <property type="evidence" value="ECO:0007669"/>
    <property type="project" value="UniProtKB-ARBA"/>
</dbReference>
<feature type="domain" description="Exonuclease" evidence="1">
    <location>
        <begin position="39"/>
        <end position="218"/>
    </location>
</feature>
<dbReference type="NCBIfam" id="NF006601">
    <property type="entry name" value="PRK09145.1"/>
    <property type="match status" value="1"/>
</dbReference>
<evidence type="ECO:0000313" key="3">
    <source>
        <dbReference type="Proteomes" id="UP000238326"/>
    </source>
</evidence>
<protein>
    <submittedName>
        <fullName evidence="2">DNA polymerase III subunit epsilon</fullName>
    </submittedName>
</protein>
<dbReference type="AlphaFoldDB" id="A0A2S9KBK3"/>
<sequence>MEPPLIPGRWAQAIRREWRLRQLKDPAYAFLFEPAPADEWVSLACATSGHDLARDQILSVCALRVSGQRVLASERLELLLKPTRPVPPEALRTHRLREQELAQGLEAKEAMQRLLRFIGSRPLLGYYLEFDLALLEQLIRPLIGVGLPQPAVEVSALYHEWQFRQLPPYQQQGDAAIDLRYASMLEQLGLPVREAPDPLDRAVLTALAFIKLRQLQVG</sequence>
<dbReference type="Pfam" id="PF00929">
    <property type="entry name" value="RNase_T"/>
    <property type="match status" value="1"/>
</dbReference>
<evidence type="ECO:0000259" key="1">
    <source>
        <dbReference type="SMART" id="SM00479"/>
    </source>
</evidence>
<dbReference type="EMBL" id="PVLR01000046">
    <property type="protein sequence ID" value="PRD67755.1"/>
    <property type="molecule type" value="Genomic_DNA"/>
</dbReference>